<dbReference type="EnsemblPlants" id="Bo6g065170.1">
    <property type="protein sequence ID" value="Bo6g065170.1"/>
    <property type="gene ID" value="Bo6g065170"/>
</dbReference>
<feature type="region of interest" description="Disordered" evidence="1">
    <location>
        <begin position="70"/>
        <end position="89"/>
    </location>
</feature>
<sequence>MASDQLYGHNHHQQHQHQVVNQIHGFDERSHNPTNHQQHHYNHQIFDSNPNRGMMIDFSKQHQIRMKSGMDHYHHQPSGGTDQNNVLEDSSSSMRLCNVNNVKAGKPDRLRRDCTNIESQDTTMADESRLTRDRPIEL</sequence>
<proteinExistence type="predicted"/>
<accession>A0A0D3CT94</accession>
<protein>
    <submittedName>
        <fullName evidence="2">Uncharacterized protein</fullName>
    </submittedName>
</protein>
<evidence type="ECO:0000313" key="2">
    <source>
        <dbReference type="EnsemblPlants" id="Bo6g065170.1"/>
    </source>
</evidence>
<dbReference type="eggNOG" id="KOG0773">
    <property type="taxonomic scope" value="Eukaryota"/>
</dbReference>
<dbReference type="HOGENOM" id="CLU_1858048_0_0_1"/>
<dbReference type="STRING" id="109376.A0A0D3CT94"/>
<name>A0A0D3CT94_BRAOL</name>
<evidence type="ECO:0000256" key="1">
    <source>
        <dbReference type="SAM" id="MobiDB-lite"/>
    </source>
</evidence>
<evidence type="ECO:0000313" key="3">
    <source>
        <dbReference type="Proteomes" id="UP000032141"/>
    </source>
</evidence>
<dbReference type="Proteomes" id="UP000032141">
    <property type="component" value="Chromosome C6"/>
</dbReference>
<keyword evidence="3" id="KW-1185">Reference proteome</keyword>
<reference evidence="2" key="2">
    <citation type="submission" date="2015-03" db="UniProtKB">
        <authorList>
            <consortium name="EnsemblPlants"/>
        </authorList>
    </citation>
    <scope>IDENTIFICATION</scope>
</reference>
<dbReference type="AlphaFoldDB" id="A0A0D3CT94"/>
<feature type="compositionally biased region" description="Polar residues" evidence="1">
    <location>
        <begin position="78"/>
        <end position="89"/>
    </location>
</feature>
<dbReference type="Gramene" id="Bo6g065170.1">
    <property type="protein sequence ID" value="Bo6g065170.1"/>
    <property type="gene ID" value="Bo6g065170"/>
</dbReference>
<reference evidence="2 3" key="1">
    <citation type="journal article" date="2014" name="Genome Biol.">
        <title>Transcriptome and methylome profiling reveals relics of genome dominance in the mesopolyploid Brassica oleracea.</title>
        <authorList>
            <person name="Parkin I.A."/>
            <person name="Koh C."/>
            <person name="Tang H."/>
            <person name="Robinson S.J."/>
            <person name="Kagale S."/>
            <person name="Clarke W.E."/>
            <person name="Town C.D."/>
            <person name="Nixon J."/>
            <person name="Krishnakumar V."/>
            <person name="Bidwell S.L."/>
            <person name="Denoeud F."/>
            <person name="Belcram H."/>
            <person name="Links M.G."/>
            <person name="Just J."/>
            <person name="Clarke C."/>
            <person name="Bender T."/>
            <person name="Huebert T."/>
            <person name="Mason A.S."/>
            <person name="Pires J.C."/>
            <person name="Barker G."/>
            <person name="Moore J."/>
            <person name="Walley P.G."/>
            <person name="Manoli S."/>
            <person name="Batley J."/>
            <person name="Edwards D."/>
            <person name="Nelson M.N."/>
            <person name="Wang X."/>
            <person name="Paterson A.H."/>
            <person name="King G."/>
            <person name="Bancroft I."/>
            <person name="Chalhoub B."/>
            <person name="Sharpe A.G."/>
        </authorList>
    </citation>
    <scope>NUCLEOTIDE SEQUENCE</scope>
    <source>
        <strain evidence="2 3">cv. TO1000</strain>
    </source>
</reference>
<organism evidence="2 3">
    <name type="scientific">Brassica oleracea var. oleracea</name>
    <dbReference type="NCBI Taxonomy" id="109376"/>
    <lineage>
        <taxon>Eukaryota</taxon>
        <taxon>Viridiplantae</taxon>
        <taxon>Streptophyta</taxon>
        <taxon>Embryophyta</taxon>
        <taxon>Tracheophyta</taxon>
        <taxon>Spermatophyta</taxon>
        <taxon>Magnoliopsida</taxon>
        <taxon>eudicotyledons</taxon>
        <taxon>Gunneridae</taxon>
        <taxon>Pentapetalae</taxon>
        <taxon>rosids</taxon>
        <taxon>malvids</taxon>
        <taxon>Brassicales</taxon>
        <taxon>Brassicaceae</taxon>
        <taxon>Brassiceae</taxon>
        <taxon>Brassica</taxon>
    </lineage>
</organism>